<dbReference type="PROSITE" id="PS00102">
    <property type="entry name" value="PHOSPHORYLASE"/>
    <property type="match status" value="1"/>
</dbReference>
<gene>
    <name evidence="14" type="primary">glgP</name>
    <name evidence="14" type="ORF">KDA27_14810</name>
</gene>
<evidence type="ECO:0000256" key="4">
    <source>
        <dbReference type="ARBA" id="ARBA00012591"/>
    </source>
</evidence>
<dbReference type="PANTHER" id="PTHR42655:SF1">
    <property type="entry name" value="GLYCOGEN PHOSPHORYLASE"/>
    <property type="match status" value="1"/>
</dbReference>
<accession>A0A956SG81</accession>
<keyword evidence="9" id="KW-0119">Carbohydrate metabolism</keyword>
<evidence type="ECO:0000313" key="15">
    <source>
        <dbReference type="Proteomes" id="UP000739538"/>
    </source>
</evidence>
<dbReference type="InterPro" id="IPR011834">
    <property type="entry name" value="Agluc_phsphrylas"/>
</dbReference>
<protein>
    <recommendedName>
        <fullName evidence="4">glycogen phosphorylase</fullName>
        <ecNumber evidence="4">2.4.1.1</ecNumber>
    </recommendedName>
</protein>
<dbReference type="EC" id="2.4.1.1" evidence="4"/>
<dbReference type="SUPFAM" id="SSF53756">
    <property type="entry name" value="UDP-Glycosyltransferase/glycogen phosphorylase"/>
    <property type="match status" value="1"/>
</dbReference>
<evidence type="ECO:0000313" key="14">
    <source>
        <dbReference type="EMBL" id="MCA9757073.1"/>
    </source>
</evidence>
<keyword evidence="8 11" id="KW-0663">Pyridoxal phosphate</keyword>
<keyword evidence="7" id="KW-0808">Transferase</keyword>
<feature type="region of interest" description="Disordered" evidence="12">
    <location>
        <begin position="357"/>
        <end position="413"/>
    </location>
</feature>
<proteinExistence type="inferred from homology"/>
<organism evidence="14 15">
    <name type="scientific">Eiseniibacteriota bacterium</name>
    <dbReference type="NCBI Taxonomy" id="2212470"/>
    <lineage>
        <taxon>Bacteria</taxon>
        <taxon>Candidatus Eiseniibacteriota</taxon>
    </lineage>
</organism>
<dbReference type="InterPro" id="IPR024517">
    <property type="entry name" value="Glycogen_phosphorylase_DUF3417"/>
</dbReference>
<evidence type="ECO:0000256" key="2">
    <source>
        <dbReference type="ARBA" id="ARBA00001933"/>
    </source>
</evidence>
<evidence type="ECO:0000259" key="13">
    <source>
        <dbReference type="Pfam" id="PF11897"/>
    </source>
</evidence>
<dbReference type="NCBIfam" id="TIGR02094">
    <property type="entry name" value="more_P_ylases"/>
    <property type="match status" value="2"/>
</dbReference>
<dbReference type="InterPro" id="IPR000811">
    <property type="entry name" value="Glyco_trans_35"/>
</dbReference>
<keyword evidence="5" id="KW-0021">Allosteric enzyme</keyword>
<evidence type="ECO:0000256" key="7">
    <source>
        <dbReference type="ARBA" id="ARBA00022679"/>
    </source>
</evidence>
<dbReference type="InterPro" id="IPR052182">
    <property type="entry name" value="Glycogen/Maltodextrin_Phosph"/>
</dbReference>
<reference evidence="14" key="1">
    <citation type="submission" date="2020-04" db="EMBL/GenBank/DDBJ databases">
        <authorList>
            <person name="Zhang T."/>
        </authorList>
    </citation>
    <scope>NUCLEOTIDE SEQUENCE</scope>
    <source>
        <strain evidence="14">HKST-UBA02</strain>
    </source>
</reference>
<dbReference type="Gene3D" id="3.40.50.2000">
    <property type="entry name" value="Glycogen Phosphorylase B"/>
    <property type="match status" value="3"/>
</dbReference>
<dbReference type="PIRSF" id="PIRSF000460">
    <property type="entry name" value="Pprylas_GlgP"/>
    <property type="match status" value="1"/>
</dbReference>
<dbReference type="AlphaFoldDB" id="A0A956SG81"/>
<comment type="catalytic activity">
    <reaction evidence="1">
        <text>[(1-&gt;4)-alpha-D-glucosyl](n) + phosphate = [(1-&gt;4)-alpha-D-glucosyl](n-1) + alpha-D-glucose 1-phosphate</text>
        <dbReference type="Rhea" id="RHEA:41732"/>
        <dbReference type="Rhea" id="RHEA-COMP:9584"/>
        <dbReference type="Rhea" id="RHEA-COMP:9586"/>
        <dbReference type="ChEBI" id="CHEBI:15444"/>
        <dbReference type="ChEBI" id="CHEBI:43474"/>
        <dbReference type="ChEBI" id="CHEBI:58601"/>
        <dbReference type="EC" id="2.4.1.1"/>
    </reaction>
</comment>
<evidence type="ECO:0000256" key="11">
    <source>
        <dbReference type="PIRSR" id="PIRSR000460-1"/>
    </source>
</evidence>
<sequence>MRVPQIRTAPVADIQIPVEFQGLYDLAYNLWWTWNRRAVRLFERIDPVRWSLDHNPVELLINVEPHRWDGLLMDAAFAAEYQAVVEEFESYMEQREDTWFSRRYPDYEKGPVAYFSTEFGWHECLSIYSGGLGILAGDHCKSASDLGIPFIGVGLMYKRGYFHQTIDADGHQQHHYEVFDFRRLPILPATTPSGRQVQVTVPLPGREVHLRIWKASVGRVPVLLLDSDVPQNHPADRPITSILYIRGREMRLCQEMLLGMGGVRALGTLGIEPGVWHLNEGHSALLVLERIDQELSKRGESGDDAFAASLGSIRNNTVFTTHTPVPAGNESFDLDLVERYLAERAAEWKLSEATLRNLGAPDSNGKDSATAAAPAEQKSVAAGTDGIAAPTPEEEGGNRDFPSPPPPPVPQFNLTAFAIRSSHFVNGVSELHGRVAQDLWQHVAGTPESERPDVSIGHVTNGVHAPTWIGPELNRLLGAHLGMGFAHNLDHPGFAEAVRNIPDQDLWTAHVEQKRRLIHEVRHRIREQFARHGRNPSVLRNVDSLLDEDTFTIGFARRFATYKRAALIFSQSDRLRDMLTNTDRPVQVLFAGKAHPADRPGQAIIQEIFQKSLGAEFAQRIVFLEDYDMRVGRHLVQGVDLWLNNPRRPLEASGTSGMKAALNGVLNFSVLDGWWCEGFDPSHGWALGEEKEYLDPVEQDREDAESLYRVLSEEIVPSYYDRDEAGVPHAWIGRMKEALAQLGPTFNTARMVREYVEKYYLPASK</sequence>
<reference evidence="14" key="2">
    <citation type="journal article" date="2021" name="Microbiome">
        <title>Successional dynamics and alternative stable states in a saline activated sludge microbial community over 9 years.</title>
        <authorList>
            <person name="Wang Y."/>
            <person name="Ye J."/>
            <person name="Ju F."/>
            <person name="Liu L."/>
            <person name="Boyd J.A."/>
            <person name="Deng Y."/>
            <person name="Parks D.H."/>
            <person name="Jiang X."/>
            <person name="Yin X."/>
            <person name="Woodcroft B.J."/>
            <person name="Tyson G.W."/>
            <person name="Hugenholtz P."/>
            <person name="Polz M.F."/>
            <person name="Zhang T."/>
        </authorList>
    </citation>
    <scope>NUCLEOTIDE SEQUENCE</scope>
    <source>
        <strain evidence="14">HKST-UBA02</strain>
    </source>
</reference>
<dbReference type="GO" id="GO:0008184">
    <property type="term" value="F:glycogen phosphorylase activity"/>
    <property type="evidence" value="ECO:0007669"/>
    <property type="project" value="InterPro"/>
</dbReference>
<feature type="modified residue" description="N6-(pyridoxal phosphate)lysine" evidence="11">
    <location>
        <position position="659"/>
    </location>
</feature>
<comment type="function">
    <text evidence="10">Phosphorylase is an important allosteric enzyme in carbohydrate metabolism. Enzymes from different sources differ in their regulatory mechanisms and in their natural substrates. However, all known phosphorylases share catalytic and structural properties.</text>
</comment>
<dbReference type="Proteomes" id="UP000739538">
    <property type="component" value="Unassembled WGS sequence"/>
</dbReference>
<dbReference type="Pfam" id="PF11897">
    <property type="entry name" value="DUF3417"/>
    <property type="match status" value="1"/>
</dbReference>
<dbReference type="Pfam" id="PF00343">
    <property type="entry name" value="Phosphorylase"/>
    <property type="match status" value="1"/>
</dbReference>
<evidence type="ECO:0000256" key="8">
    <source>
        <dbReference type="ARBA" id="ARBA00022898"/>
    </source>
</evidence>
<evidence type="ECO:0000256" key="3">
    <source>
        <dbReference type="ARBA" id="ARBA00006047"/>
    </source>
</evidence>
<feature type="domain" description="DUF3417" evidence="13">
    <location>
        <begin position="16"/>
        <end position="125"/>
    </location>
</feature>
<comment type="caution">
    <text evidence="14">The sequence shown here is derived from an EMBL/GenBank/DDBJ whole genome shotgun (WGS) entry which is preliminary data.</text>
</comment>
<comment type="similarity">
    <text evidence="3">Belongs to the glycogen phosphorylase family.</text>
</comment>
<evidence type="ECO:0000256" key="5">
    <source>
        <dbReference type="ARBA" id="ARBA00022533"/>
    </source>
</evidence>
<dbReference type="EMBL" id="JAGQHS010000080">
    <property type="protein sequence ID" value="MCA9757073.1"/>
    <property type="molecule type" value="Genomic_DNA"/>
</dbReference>
<dbReference type="InterPro" id="IPR035090">
    <property type="entry name" value="Pyridoxal_P_attach_site"/>
</dbReference>
<keyword evidence="6" id="KW-0328">Glycosyltransferase</keyword>
<evidence type="ECO:0000256" key="9">
    <source>
        <dbReference type="ARBA" id="ARBA00023277"/>
    </source>
</evidence>
<dbReference type="GO" id="GO:0005975">
    <property type="term" value="P:carbohydrate metabolic process"/>
    <property type="evidence" value="ECO:0007669"/>
    <property type="project" value="InterPro"/>
</dbReference>
<dbReference type="GO" id="GO:0030170">
    <property type="term" value="F:pyridoxal phosphate binding"/>
    <property type="evidence" value="ECO:0007669"/>
    <property type="project" value="InterPro"/>
</dbReference>
<name>A0A956SG81_UNCEI</name>
<comment type="cofactor">
    <cofactor evidence="2">
        <name>pyridoxal 5'-phosphate</name>
        <dbReference type="ChEBI" id="CHEBI:597326"/>
    </cofactor>
</comment>
<evidence type="ECO:0000256" key="6">
    <source>
        <dbReference type="ARBA" id="ARBA00022676"/>
    </source>
</evidence>
<dbReference type="PANTHER" id="PTHR42655">
    <property type="entry name" value="GLYCOGEN PHOSPHORYLASE"/>
    <property type="match status" value="1"/>
</dbReference>
<evidence type="ECO:0000256" key="12">
    <source>
        <dbReference type="SAM" id="MobiDB-lite"/>
    </source>
</evidence>
<evidence type="ECO:0000256" key="10">
    <source>
        <dbReference type="ARBA" id="ARBA00025174"/>
    </source>
</evidence>
<evidence type="ECO:0000256" key="1">
    <source>
        <dbReference type="ARBA" id="ARBA00001275"/>
    </source>
</evidence>